<dbReference type="AlphaFoldDB" id="A0A7J7FVN0"/>
<dbReference type="GO" id="GO:0003676">
    <property type="term" value="F:nucleic acid binding"/>
    <property type="evidence" value="ECO:0007669"/>
    <property type="project" value="InterPro"/>
</dbReference>
<name>A0A7J7FVN0_CAMSI</name>
<dbReference type="InterPro" id="IPR036397">
    <property type="entry name" value="RNaseH_sf"/>
</dbReference>
<dbReference type="SUPFAM" id="SSF53098">
    <property type="entry name" value="Ribonuclease H-like"/>
    <property type="match status" value="1"/>
</dbReference>
<dbReference type="InterPro" id="IPR044730">
    <property type="entry name" value="RNase_H-like_dom_plant"/>
</dbReference>
<dbReference type="GO" id="GO:0004523">
    <property type="term" value="F:RNA-DNA hybrid ribonuclease activity"/>
    <property type="evidence" value="ECO:0007669"/>
    <property type="project" value="InterPro"/>
</dbReference>
<feature type="domain" description="RNase H type-1" evidence="1">
    <location>
        <begin position="15"/>
        <end position="136"/>
    </location>
</feature>
<dbReference type="InterPro" id="IPR002156">
    <property type="entry name" value="RNaseH_domain"/>
</dbReference>
<dbReference type="Gene3D" id="3.30.420.10">
    <property type="entry name" value="Ribonuclease H-like superfamily/Ribonuclease H"/>
    <property type="match status" value="1"/>
</dbReference>
<dbReference type="EMBL" id="JACBKZ010000014">
    <property type="protein sequence ID" value="KAF5931728.1"/>
    <property type="molecule type" value="Genomic_DNA"/>
</dbReference>
<dbReference type="CDD" id="cd06222">
    <property type="entry name" value="RNase_H_like"/>
    <property type="match status" value="1"/>
</dbReference>
<gene>
    <name evidence="2" type="ORF">HYC85_027899</name>
</gene>
<dbReference type="PANTHER" id="PTHR47723:SF19">
    <property type="entry name" value="POLYNUCLEOTIDYL TRANSFERASE, RIBONUCLEASE H-LIKE SUPERFAMILY PROTEIN"/>
    <property type="match status" value="1"/>
</dbReference>
<sequence length="166" mass="18040">MRRWVAPREGVFKLNFDRSVRTAHVSAGVGIIIRDCHGEVIVSMVERIQYMEDVDCVEAMGAIKALQLGCDLGLGHIHLEGDSQNVVAAIQGKADNLSCYGHFVGVAQALLLRLLSSEVSHVCRDGNSVAHCLSRLAFDFESPRIWMEEVPSSLMALVMSAASSSV</sequence>
<evidence type="ECO:0000259" key="1">
    <source>
        <dbReference type="Pfam" id="PF13456"/>
    </source>
</evidence>
<keyword evidence="3" id="KW-1185">Reference proteome</keyword>
<evidence type="ECO:0000313" key="3">
    <source>
        <dbReference type="Proteomes" id="UP000593564"/>
    </source>
</evidence>
<organism evidence="2 3">
    <name type="scientific">Camellia sinensis</name>
    <name type="common">Tea plant</name>
    <name type="synonym">Thea sinensis</name>
    <dbReference type="NCBI Taxonomy" id="4442"/>
    <lineage>
        <taxon>Eukaryota</taxon>
        <taxon>Viridiplantae</taxon>
        <taxon>Streptophyta</taxon>
        <taxon>Embryophyta</taxon>
        <taxon>Tracheophyta</taxon>
        <taxon>Spermatophyta</taxon>
        <taxon>Magnoliopsida</taxon>
        <taxon>eudicotyledons</taxon>
        <taxon>Gunneridae</taxon>
        <taxon>Pentapetalae</taxon>
        <taxon>asterids</taxon>
        <taxon>Ericales</taxon>
        <taxon>Theaceae</taxon>
        <taxon>Camellia</taxon>
    </lineage>
</organism>
<dbReference type="Proteomes" id="UP000593564">
    <property type="component" value="Unassembled WGS sequence"/>
</dbReference>
<dbReference type="InterPro" id="IPR012337">
    <property type="entry name" value="RNaseH-like_sf"/>
</dbReference>
<proteinExistence type="predicted"/>
<reference evidence="3" key="1">
    <citation type="journal article" date="2020" name="Nat. Commun.">
        <title>Genome assembly of wild tea tree DASZ reveals pedigree and selection history of tea varieties.</title>
        <authorList>
            <person name="Zhang W."/>
            <person name="Zhang Y."/>
            <person name="Qiu H."/>
            <person name="Guo Y."/>
            <person name="Wan H."/>
            <person name="Zhang X."/>
            <person name="Scossa F."/>
            <person name="Alseekh S."/>
            <person name="Zhang Q."/>
            <person name="Wang P."/>
            <person name="Xu L."/>
            <person name="Schmidt M.H."/>
            <person name="Jia X."/>
            <person name="Li D."/>
            <person name="Zhu A."/>
            <person name="Guo F."/>
            <person name="Chen W."/>
            <person name="Ni D."/>
            <person name="Usadel B."/>
            <person name="Fernie A.R."/>
            <person name="Wen W."/>
        </authorList>
    </citation>
    <scope>NUCLEOTIDE SEQUENCE [LARGE SCALE GENOMIC DNA]</scope>
    <source>
        <strain evidence="3">cv. G240</strain>
    </source>
</reference>
<accession>A0A7J7FVN0</accession>
<evidence type="ECO:0000313" key="2">
    <source>
        <dbReference type="EMBL" id="KAF5931728.1"/>
    </source>
</evidence>
<protein>
    <recommendedName>
        <fullName evidence="1">RNase H type-1 domain-containing protein</fullName>
    </recommendedName>
</protein>
<dbReference type="PANTHER" id="PTHR47723">
    <property type="entry name" value="OS05G0353850 PROTEIN"/>
    <property type="match status" value="1"/>
</dbReference>
<comment type="caution">
    <text evidence="2">The sequence shown here is derived from an EMBL/GenBank/DDBJ whole genome shotgun (WGS) entry which is preliminary data.</text>
</comment>
<reference evidence="2 3" key="2">
    <citation type="submission" date="2020-07" db="EMBL/GenBank/DDBJ databases">
        <title>Genome assembly of wild tea tree DASZ reveals pedigree and selection history of tea varieties.</title>
        <authorList>
            <person name="Zhang W."/>
        </authorList>
    </citation>
    <scope>NUCLEOTIDE SEQUENCE [LARGE SCALE GENOMIC DNA]</scope>
    <source>
        <strain evidence="3">cv. G240</strain>
        <tissue evidence="2">Leaf</tissue>
    </source>
</reference>
<dbReference type="InterPro" id="IPR053151">
    <property type="entry name" value="RNase_H-like"/>
</dbReference>
<dbReference type="Pfam" id="PF13456">
    <property type="entry name" value="RVT_3"/>
    <property type="match status" value="1"/>
</dbReference>